<evidence type="ECO:0000313" key="2">
    <source>
        <dbReference type="Proteomes" id="UP000053477"/>
    </source>
</evidence>
<evidence type="ECO:0000313" key="1">
    <source>
        <dbReference type="EMBL" id="KLO04298.1"/>
    </source>
</evidence>
<organism evidence="1 2">
    <name type="scientific">Schizopora paradoxa</name>
    <dbReference type="NCBI Taxonomy" id="27342"/>
    <lineage>
        <taxon>Eukaryota</taxon>
        <taxon>Fungi</taxon>
        <taxon>Dikarya</taxon>
        <taxon>Basidiomycota</taxon>
        <taxon>Agaricomycotina</taxon>
        <taxon>Agaricomycetes</taxon>
        <taxon>Hymenochaetales</taxon>
        <taxon>Schizoporaceae</taxon>
        <taxon>Schizopora</taxon>
    </lineage>
</organism>
<keyword evidence="2" id="KW-1185">Reference proteome</keyword>
<gene>
    <name evidence="1" type="ORF">SCHPADRAFT_897144</name>
</gene>
<dbReference type="Proteomes" id="UP000053477">
    <property type="component" value="Unassembled WGS sequence"/>
</dbReference>
<name>A0A0H2R484_9AGAM</name>
<accession>A0A0H2R484</accession>
<dbReference type="InParanoid" id="A0A0H2R484"/>
<dbReference type="AlphaFoldDB" id="A0A0H2R484"/>
<proteinExistence type="predicted"/>
<feature type="non-terminal residue" evidence="1">
    <location>
        <position position="1"/>
    </location>
</feature>
<sequence>IFCPTRAPNLQAPVAADLATVSLRRSAIGIAEDETPRIARRGNIGVYRKMQRKTDRNGVGDGHTILLKIFEVALIALTCIGLVIYADQLYEVLELLLFGATDSGENHLHGEIIFYIAMWDLYTQICLKEIVDEKRKEQRCPCTSHDSF</sequence>
<protein>
    <submittedName>
        <fullName evidence="1">Uncharacterized protein</fullName>
    </submittedName>
</protein>
<reference evidence="1 2" key="1">
    <citation type="submission" date="2015-04" db="EMBL/GenBank/DDBJ databases">
        <title>Complete genome sequence of Schizopora paradoxa KUC8140, a cosmopolitan wood degrader in East Asia.</title>
        <authorList>
            <consortium name="DOE Joint Genome Institute"/>
            <person name="Min B."/>
            <person name="Park H."/>
            <person name="Jang Y."/>
            <person name="Kim J.-J."/>
            <person name="Kim K.H."/>
            <person name="Pangilinan J."/>
            <person name="Lipzen A."/>
            <person name="Riley R."/>
            <person name="Grigoriev I.V."/>
            <person name="Spatafora J.W."/>
            <person name="Choi I.-G."/>
        </authorList>
    </citation>
    <scope>NUCLEOTIDE SEQUENCE [LARGE SCALE GENOMIC DNA]</scope>
    <source>
        <strain evidence="1 2">KUC8140</strain>
    </source>
</reference>
<dbReference type="EMBL" id="KQ086603">
    <property type="protein sequence ID" value="KLO04298.1"/>
    <property type="molecule type" value="Genomic_DNA"/>
</dbReference>